<dbReference type="EC" id="3.5.1.28" evidence="4"/>
<evidence type="ECO:0000256" key="1">
    <source>
        <dbReference type="ARBA" id="ARBA00022737"/>
    </source>
</evidence>
<dbReference type="STRING" id="225345.CLCHR_06320"/>
<dbReference type="EMBL" id="MZGT01000006">
    <property type="protein sequence ID" value="OPJ65648.1"/>
    <property type="molecule type" value="Genomic_DNA"/>
</dbReference>
<dbReference type="RefSeq" id="WP_079438230.1">
    <property type="nucleotide sequence ID" value="NZ_MZGT01000006.1"/>
</dbReference>
<keyword evidence="6" id="KW-1185">Reference proteome</keyword>
<dbReference type="Proteomes" id="UP000265930">
    <property type="component" value="Unassembled WGS sequence"/>
</dbReference>
<dbReference type="Gene3D" id="2.60.40.10">
    <property type="entry name" value="Immunoglobulins"/>
    <property type="match status" value="1"/>
</dbReference>
<dbReference type="PROSITE" id="PS51170">
    <property type="entry name" value="CW"/>
    <property type="match status" value="1"/>
</dbReference>
<dbReference type="Pfam" id="PF12733">
    <property type="entry name" value="Cadherin-like"/>
    <property type="match status" value="1"/>
</dbReference>
<dbReference type="InterPro" id="IPR025883">
    <property type="entry name" value="Cadherin-like_domain"/>
</dbReference>
<dbReference type="Proteomes" id="UP000191056">
    <property type="component" value="Unassembled WGS sequence"/>
</dbReference>
<accession>A0A1V4J011</accession>
<dbReference type="Pfam" id="PF19127">
    <property type="entry name" value="Choline_bind_3"/>
    <property type="match status" value="1"/>
</dbReference>
<reference evidence="5 7" key="2">
    <citation type="submission" date="2018-08" db="EMBL/GenBank/DDBJ databases">
        <title>Genome of Clostridium chromiireducens C1, DSM12136.</title>
        <authorList>
            <person name="Xing M."/>
            <person name="Wei Y."/>
            <person name="Ang E.L."/>
            <person name="Zhao H."/>
            <person name="Zhang Y."/>
        </authorList>
    </citation>
    <scope>NUCLEOTIDE SEQUENCE [LARGE SCALE GENOMIC DNA]</scope>
    <source>
        <strain evidence="5 7">C1</strain>
    </source>
</reference>
<evidence type="ECO:0000313" key="7">
    <source>
        <dbReference type="Proteomes" id="UP000265930"/>
    </source>
</evidence>
<name>A0A1V4J011_9CLOT</name>
<keyword evidence="1" id="KW-0677">Repeat</keyword>
<dbReference type="Pfam" id="PF01473">
    <property type="entry name" value="Choline_bind_1"/>
    <property type="match status" value="1"/>
</dbReference>
<dbReference type="InterPro" id="IPR013783">
    <property type="entry name" value="Ig-like_fold"/>
</dbReference>
<gene>
    <name evidence="4" type="primary">lytA_3</name>
    <name evidence="4" type="ORF">CLCHR_06320</name>
    <name evidence="5" type="ORF">D2A34_06400</name>
</gene>
<evidence type="ECO:0000259" key="3">
    <source>
        <dbReference type="Pfam" id="PF12733"/>
    </source>
</evidence>
<evidence type="ECO:0000313" key="6">
    <source>
        <dbReference type="Proteomes" id="UP000191056"/>
    </source>
</evidence>
<dbReference type="SUPFAM" id="SSF69360">
    <property type="entry name" value="Cell wall binding repeat"/>
    <property type="match status" value="1"/>
</dbReference>
<feature type="repeat" description="Cell wall-binding" evidence="2">
    <location>
        <begin position="296"/>
        <end position="315"/>
    </location>
</feature>
<dbReference type="OrthoDB" id="1912376at2"/>
<feature type="domain" description="Cadherin-like beta-sandwich-like" evidence="3">
    <location>
        <begin position="166"/>
        <end position="259"/>
    </location>
</feature>
<reference evidence="4 6" key="1">
    <citation type="submission" date="2017-03" db="EMBL/GenBank/DDBJ databases">
        <title>Genome sequence of Clostridium chromiireducens DSM 23318.</title>
        <authorList>
            <person name="Poehlein A."/>
            <person name="Daniel R."/>
        </authorList>
    </citation>
    <scope>NUCLEOTIDE SEQUENCE [LARGE SCALE GENOMIC DNA]</scope>
    <source>
        <strain evidence="4 6">DSM 23318</strain>
    </source>
</reference>
<organism evidence="4 6">
    <name type="scientific">Clostridium chromiireducens</name>
    <dbReference type="NCBI Taxonomy" id="225345"/>
    <lineage>
        <taxon>Bacteria</taxon>
        <taxon>Bacillati</taxon>
        <taxon>Bacillota</taxon>
        <taxon>Clostridia</taxon>
        <taxon>Eubacteriales</taxon>
        <taxon>Clostridiaceae</taxon>
        <taxon>Clostridium</taxon>
    </lineage>
</organism>
<keyword evidence="4" id="KW-0378">Hydrolase</keyword>
<dbReference type="InterPro" id="IPR018337">
    <property type="entry name" value="Cell_wall/Cho-bd_repeat"/>
</dbReference>
<dbReference type="Gene3D" id="2.10.270.10">
    <property type="entry name" value="Cholin Binding"/>
    <property type="match status" value="1"/>
</dbReference>
<dbReference type="GO" id="GO:0008745">
    <property type="term" value="F:N-acetylmuramoyl-L-alanine amidase activity"/>
    <property type="evidence" value="ECO:0007669"/>
    <property type="project" value="UniProtKB-EC"/>
</dbReference>
<sequence length="361" mass="39800">MNRNLIKTMAITLVLSSATTLMPNVLNLGTLGTNVVYAASTSGYITDISLKTNKDKTVNVYTKSSYSSKYKLSKISGKAPTKLYAQVASNVSKVKVSDVDFGTDCDNIKIYKGSTEIASNEEVKISSSLTLKIKAYSGTTLKETYTLEIKKESSSSNKSNDDVYLDDLSLTYDNDDINFNFDKDTSTYNINVKNKTSYVKVCAEPEDDDYSVKINGSSVTSSSDWEKKVSLSEGKNTITVKIKDDDSNTRDYTLNITREAANTSGGTNTNNGTALKEGWQLISGDWYFVGPDGSKQTGWQKIDGRWYYMDDGGIMKTGWLKSPYSGKWYYLNPISNGFKGAMLTNTIIDGYRIGLDGARIN</sequence>
<evidence type="ECO:0000313" key="5">
    <source>
        <dbReference type="EMBL" id="RII34836.1"/>
    </source>
</evidence>
<evidence type="ECO:0000256" key="2">
    <source>
        <dbReference type="PROSITE-ProRule" id="PRU00591"/>
    </source>
</evidence>
<comment type="caution">
    <text evidence="4">The sequence shown here is derived from an EMBL/GenBank/DDBJ whole genome shotgun (WGS) entry which is preliminary data.</text>
</comment>
<protein>
    <submittedName>
        <fullName evidence="4">Autolysin</fullName>
        <ecNumber evidence="4">3.5.1.28</ecNumber>
    </submittedName>
</protein>
<dbReference type="EMBL" id="QXDJ01000002">
    <property type="protein sequence ID" value="RII34836.1"/>
    <property type="molecule type" value="Genomic_DNA"/>
</dbReference>
<dbReference type="AlphaFoldDB" id="A0A1V4J011"/>
<proteinExistence type="predicted"/>
<evidence type="ECO:0000313" key="4">
    <source>
        <dbReference type="EMBL" id="OPJ65648.1"/>
    </source>
</evidence>